<reference evidence="1 3" key="1">
    <citation type="submission" date="2014-09" db="EMBL/GenBank/DDBJ databases">
        <authorList>
            <person name="McGinnis J.M."/>
            <person name="Wolfgang W.J."/>
        </authorList>
    </citation>
    <scope>NUCLEOTIDE SEQUENCE [LARGE SCALE GENOMIC DNA]</scope>
    <source>
        <strain evidence="1 3">JCM 14014</strain>
    </source>
</reference>
<dbReference type="OrthoDB" id="7816068at2"/>
<sequence>MRIAMLAKALILILLPGALLAEPVQIRAGFGERGQGWLFGSPRDGRCWLALPLHVIAPDGAQEPAAFVFDDTLGRSGQSDRPIPVGAVPGAVEAAAGATDLAFAPVGSGARLKDACNSRLGLAEGLFRITLPQAGAFVIRTVQDATTASFPAELKRMVNGEDQGAVMLLAPRDQADLRYLKGGISGAVATMDHQGQEVPAAMVLQVLPDSDTMRALRFDRIAAAFALVEAHLRGQAPQAPQAEVAHQVEAILGRLEPGAPPLARLSSGQGGCWRIAAAPGERRVDIVISIPEGQRIETLRASVTEDCGPPSAALLEMRWPGGGWRTLSTQCPISADGAASCAVRRSGPMDLRLRLDPGEGGVAIGAIALE</sequence>
<dbReference type="EMBL" id="FOJO01000019">
    <property type="protein sequence ID" value="SFA58027.1"/>
    <property type="molecule type" value="Genomic_DNA"/>
</dbReference>
<dbReference type="Proteomes" id="UP000182312">
    <property type="component" value="Unassembled WGS sequence"/>
</dbReference>
<dbReference type="RefSeq" id="WP_036742092.1">
    <property type="nucleotide sequence ID" value="NZ_FOJO01000019.1"/>
</dbReference>
<keyword evidence="3" id="KW-1185">Reference proteome</keyword>
<reference evidence="1 3" key="2">
    <citation type="submission" date="2014-10" db="EMBL/GenBank/DDBJ databases">
        <title>Paracoccus sanguinis sp. nov., isolated from clinical specimens of New York State patients.</title>
        <authorList>
            <person name="Mingle L.A."/>
            <person name="Cole J.A."/>
            <person name="Lapierre P."/>
            <person name="Musser K.A."/>
        </authorList>
    </citation>
    <scope>NUCLEOTIDE SEQUENCE [LARGE SCALE GENOMIC DNA]</scope>
    <source>
        <strain evidence="1 3">JCM 14014</strain>
    </source>
</reference>
<name>A0A099EZI6_9RHOB</name>
<proteinExistence type="predicted"/>
<protein>
    <submittedName>
        <fullName evidence="1">Uncharacterized protein</fullName>
    </submittedName>
</protein>
<dbReference type="AlphaFoldDB" id="A0A099EZI6"/>
<evidence type="ECO:0000313" key="2">
    <source>
        <dbReference type="EMBL" id="SFA58027.1"/>
    </source>
</evidence>
<dbReference type="EMBL" id="JRKN01000019">
    <property type="protein sequence ID" value="KGJ03619.1"/>
    <property type="molecule type" value="Genomic_DNA"/>
</dbReference>
<dbReference type="Proteomes" id="UP000029846">
    <property type="component" value="Unassembled WGS sequence"/>
</dbReference>
<gene>
    <name evidence="1" type="ORF">IT41_13475</name>
    <name evidence="2" type="ORF">SAMN04487972_11935</name>
</gene>
<organism evidence="1 3">
    <name type="scientific">Paracoccus halophilus</name>
    <dbReference type="NCBI Taxonomy" id="376733"/>
    <lineage>
        <taxon>Bacteria</taxon>
        <taxon>Pseudomonadati</taxon>
        <taxon>Pseudomonadota</taxon>
        <taxon>Alphaproteobacteria</taxon>
        <taxon>Rhodobacterales</taxon>
        <taxon>Paracoccaceae</taxon>
        <taxon>Paracoccus</taxon>
    </lineage>
</organism>
<accession>A0A099EZI6</accession>
<reference evidence="2 4" key="3">
    <citation type="submission" date="2016-10" db="EMBL/GenBank/DDBJ databases">
        <authorList>
            <person name="de Groot N.N."/>
        </authorList>
    </citation>
    <scope>NUCLEOTIDE SEQUENCE [LARGE SCALE GENOMIC DNA]</scope>
    <source>
        <strain evidence="2 4">CGMCC 1.6117</strain>
    </source>
</reference>
<evidence type="ECO:0000313" key="1">
    <source>
        <dbReference type="EMBL" id="KGJ03619.1"/>
    </source>
</evidence>
<evidence type="ECO:0000313" key="4">
    <source>
        <dbReference type="Proteomes" id="UP000182312"/>
    </source>
</evidence>
<evidence type="ECO:0000313" key="3">
    <source>
        <dbReference type="Proteomes" id="UP000029846"/>
    </source>
</evidence>
<dbReference type="STRING" id="376733.SAMN04487972_11935"/>